<dbReference type="EMBL" id="VSSQ01132685">
    <property type="protein sequence ID" value="MPN59092.1"/>
    <property type="molecule type" value="Genomic_DNA"/>
</dbReference>
<evidence type="ECO:0000313" key="1">
    <source>
        <dbReference type="EMBL" id="MPN59092.1"/>
    </source>
</evidence>
<dbReference type="AlphaFoldDB" id="A0A645J7I1"/>
<protein>
    <submittedName>
        <fullName evidence="1">Uncharacterized protein</fullName>
    </submittedName>
</protein>
<accession>A0A645J7I1</accession>
<reference evidence="1" key="1">
    <citation type="submission" date="2019-08" db="EMBL/GenBank/DDBJ databases">
        <authorList>
            <person name="Kucharzyk K."/>
            <person name="Murdoch R.W."/>
            <person name="Higgins S."/>
            <person name="Loffler F."/>
        </authorList>
    </citation>
    <scope>NUCLEOTIDE SEQUENCE</scope>
</reference>
<comment type="caution">
    <text evidence="1">The sequence shown here is derived from an EMBL/GenBank/DDBJ whole genome shotgun (WGS) entry which is preliminary data.</text>
</comment>
<proteinExistence type="predicted"/>
<gene>
    <name evidence="1" type="ORF">SDC9_206810</name>
</gene>
<sequence>MIIIYRIYINSNLLLINPILSFRYSLFEIEYKTQNNTAKSGLIIIKNKYLEEDTVIKIYEIGFKLHYAVKKTKY</sequence>
<organism evidence="1">
    <name type="scientific">bioreactor metagenome</name>
    <dbReference type="NCBI Taxonomy" id="1076179"/>
    <lineage>
        <taxon>unclassified sequences</taxon>
        <taxon>metagenomes</taxon>
        <taxon>ecological metagenomes</taxon>
    </lineage>
</organism>
<name>A0A645J7I1_9ZZZZ</name>